<evidence type="ECO:0000313" key="3">
    <source>
        <dbReference type="EMBL" id="MQS96390.1"/>
    </source>
</evidence>
<proteinExistence type="predicted"/>
<gene>
    <name evidence="3" type="ORF">FHL05_00600</name>
    <name evidence="2" type="ORF">FHL06_11530</name>
</gene>
<name>A0A5P0ZRW3_9LACO</name>
<protein>
    <submittedName>
        <fullName evidence="2">Flavodoxin</fullName>
    </submittedName>
</protein>
<accession>A0A5P0ZRW3</accession>
<dbReference type="Proteomes" id="UP000371423">
    <property type="component" value="Unassembled WGS sequence"/>
</dbReference>
<evidence type="ECO:0000313" key="2">
    <source>
        <dbReference type="EMBL" id="MQS76968.1"/>
    </source>
</evidence>
<dbReference type="Pfam" id="PF12682">
    <property type="entry name" value="Flavodoxin_4"/>
    <property type="match status" value="1"/>
</dbReference>
<dbReference type="InterPro" id="IPR008254">
    <property type="entry name" value="Flavodoxin/NO_synth"/>
</dbReference>
<dbReference type="AlphaFoldDB" id="A0A5P0ZRW3"/>
<dbReference type="PANTHER" id="PTHR39201:SF1">
    <property type="entry name" value="FLAVODOXIN-LIKE DOMAIN-CONTAINING PROTEIN"/>
    <property type="match status" value="1"/>
</dbReference>
<dbReference type="Gene3D" id="3.40.50.360">
    <property type="match status" value="1"/>
</dbReference>
<sequence>MAKLIIYFSLSNNTKKAAQKIQEITQADIVRLEKKTPYPVDYSDYSKIGQQEFEDETRPEIKIQLDNLDQYDTIFLGYPTWSGRVPMIFYTLFDKYDFSNKKIIPFTTSGGSSIAESMPYVKKLANNSTVTKGFRYTGDDKQLKEFLNQVI</sequence>
<dbReference type="InterPro" id="IPR029039">
    <property type="entry name" value="Flavoprotein-like_sf"/>
</dbReference>
<dbReference type="RefSeq" id="WP_153386740.1">
    <property type="nucleotide sequence ID" value="NZ_VDFO01000002.1"/>
</dbReference>
<dbReference type="OrthoDB" id="9806505at2"/>
<dbReference type="EMBL" id="VDFO01000002">
    <property type="protein sequence ID" value="MQS96390.1"/>
    <property type="molecule type" value="Genomic_DNA"/>
</dbReference>
<keyword evidence="4" id="KW-1185">Reference proteome</keyword>
<dbReference type="GO" id="GO:0010181">
    <property type="term" value="F:FMN binding"/>
    <property type="evidence" value="ECO:0007669"/>
    <property type="project" value="InterPro"/>
</dbReference>
<comment type="caution">
    <text evidence="2">The sequence shown here is derived from an EMBL/GenBank/DDBJ whole genome shotgun (WGS) entry which is preliminary data.</text>
</comment>
<dbReference type="PANTHER" id="PTHR39201">
    <property type="entry name" value="EXPORTED PROTEIN-RELATED"/>
    <property type="match status" value="1"/>
</dbReference>
<evidence type="ECO:0000313" key="5">
    <source>
        <dbReference type="Proteomes" id="UP000414364"/>
    </source>
</evidence>
<dbReference type="GO" id="GO:0016651">
    <property type="term" value="F:oxidoreductase activity, acting on NAD(P)H"/>
    <property type="evidence" value="ECO:0007669"/>
    <property type="project" value="UniProtKB-ARBA"/>
</dbReference>
<dbReference type="Proteomes" id="UP000414364">
    <property type="component" value="Unassembled WGS sequence"/>
</dbReference>
<organism evidence="2 5">
    <name type="scientific">Companilactobacillus halodurans</name>
    <dbReference type="NCBI Taxonomy" id="2584183"/>
    <lineage>
        <taxon>Bacteria</taxon>
        <taxon>Bacillati</taxon>
        <taxon>Bacillota</taxon>
        <taxon>Bacilli</taxon>
        <taxon>Lactobacillales</taxon>
        <taxon>Lactobacillaceae</taxon>
        <taxon>Companilactobacillus</taxon>
    </lineage>
</organism>
<dbReference type="EMBL" id="VDFP01000037">
    <property type="protein sequence ID" value="MQS76968.1"/>
    <property type="molecule type" value="Genomic_DNA"/>
</dbReference>
<feature type="domain" description="Flavodoxin-like" evidence="1">
    <location>
        <begin position="3"/>
        <end position="145"/>
    </location>
</feature>
<evidence type="ECO:0000313" key="4">
    <source>
        <dbReference type="Proteomes" id="UP000371423"/>
    </source>
</evidence>
<reference evidence="4 5" key="1">
    <citation type="journal article" date="2019" name="Syst. Appl. Microbiol.">
        <title>Polyphasic characterization of two novel Lactobacillus spp. isolated from blown salami packages: Description of Lactobacillus halodurans sp. nov. and Lactobacillus salsicarnum sp. nov.</title>
        <authorList>
            <person name="Schuster J.A."/>
            <person name="Klingl A."/>
            <person name="Vogel R.F."/>
            <person name="Ehrmann M.A."/>
        </authorList>
    </citation>
    <scope>NUCLEOTIDE SEQUENCE [LARGE SCALE GENOMIC DNA]</scope>
    <source>
        <strain evidence="3 4">TMW 1.1920</strain>
        <strain evidence="2 5">TMW 1.2172</strain>
    </source>
</reference>
<dbReference type="SUPFAM" id="SSF52218">
    <property type="entry name" value="Flavoproteins"/>
    <property type="match status" value="1"/>
</dbReference>
<evidence type="ECO:0000259" key="1">
    <source>
        <dbReference type="Pfam" id="PF12682"/>
    </source>
</evidence>